<dbReference type="AlphaFoldDB" id="A0A3R9KVT9"/>
<reference evidence="4" key="1">
    <citation type="submission" date="2018-12" db="EMBL/GenBank/DDBJ databases">
        <title>Bacillus chawlae sp. nov., Bacillus glennii sp. nov., and Bacillus saganii sp. nov. Isolated from the Vehicle Assembly Building at Kennedy Space Center where the Viking Spacecraft were Assembled.</title>
        <authorList>
            <person name="Seuylemezian A."/>
            <person name="Vaishampayan P."/>
        </authorList>
    </citation>
    <scope>NUCLEOTIDE SEQUENCE [LARGE SCALE GENOMIC DNA]</scope>
    <source>
        <strain evidence="4">DSM 13966</strain>
    </source>
</reference>
<dbReference type="PANTHER" id="PTHR44068:SF11">
    <property type="entry name" value="GERANYL DIPHOSPHATE 2-C-METHYLTRANSFERASE"/>
    <property type="match status" value="1"/>
</dbReference>
<comment type="caution">
    <text evidence="3">The sequence shown here is derived from an EMBL/GenBank/DDBJ whole genome shotgun (WGS) entry which is preliminary data.</text>
</comment>
<dbReference type="PANTHER" id="PTHR44068">
    <property type="entry name" value="ZGC:194242"/>
    <property type="match status" value="1"/>
</dbReference>
<dbReference type="EMBL" id="RSFW01000012">
    <property type="protein sequence ID" value="RSD27347.1"/>
    <property type="molecule type" value="Genomic_DNA"/>
</dbReference>
<dbReference type="CDD" id="cd02440">
    <property type="entry name" value="AdoMet_MTases"/>
    <property type="match status" value="1"/>
</dbReference>
<evidence type="ECO:0000259" key="2">
    <source>
        <dbReference type="Pfam" id="PF08241"/>
    </source>
</evidence>
<protein>
    <submittedName>
        <fullName evidence="3">Methyltransferase domain-containing protein</fullName>
    </submittedName>
</protein>
<organism evidence="3 4">
    <name type="scientific">Mesobacillus subterraneus</name>
    <dbReference type="NCBI Taxonomy" id="285983"/>
    <lineage>
        <taxon>Bacteria</taxon>
        <taxon>Bacillati</taxon>
        <taxon>Bacillota</taxon>
        <taxon>Bacilli</taxon>
        <taxon>Bacillales</taxon>
        <taxon>Bacillaceae</taxon>
        <taxon>Mesobacillus</taxon>
    </lineage>
</organism>
<dbReference type="GO" id="GO:0032259">
    <property type="term" value="P:methylation"/>
    <property type="evidence" value="ECO:0007669"/>
    <property type="project" value="UniProtKB-KW"/>
</dbReference>
<dbReference type="RefSeq" id="WP_125479803.1">
    <property type="nucleotide sequence ID" value="NZ_RSFW01000012.1"/>
</dbReference>
<dbReference type="InterPro" id="IPR050447">
    <property type="entry name" value="Erg6_SMT_methyltransf"/>
</dbReference>
<dbReference type="InterPro" id="IPR013216">
    <property type="entry name" value="Methyltransf_11"/>
</dbReference>
<keyword evidence="3" id="KW-0489">Methyltransferase</keyword>
<evidence type="ECO:0000256" key="1">
    <source>
        <dbReference type="ARBA" id="ARBA00022679"/>
    </source>
</evidence>
<evidence type="ECO:0000313" key="4">
    <source>
        <dbReference type="Proteomes" id="UP000279911"/>
    </source>
</evidence>
<dbReference type="GO" id="GO:0008757">
    <property type="term" value="F:S-adenosylmethionine-dependent methyltransferase activity"/>
    <property type="evidence" value="ECO:0007669"/>
    <property type="project" value="InterPro"/>
</dbReference>
<proteinExistence type="predicted"/>
<sequence length="205" mass="23275">MNNSWNKVIYKGWAPIYDVIFNAGPFARAREKLFQEIAFQPGDRVLFVGVGTGADIERVPYPNLDVTAIDYSEYMLEKARDKFKNSQIEFVQMDAQKLSFPAESFDYVVASLILSIVPDSKMAYSEIARVCRTGGNVLIFDKFAEPGKGLAPGKKAIRHIVSFFGTDIGRSFEEIHEEQRAELRLLSDNGIMFGNMYRRILLEKI</sequence>
<gene>
    <name evidence="3" type="ORF">EJA10_09695</name>
</gene>
<dbReference type="Gene3D" id="3.40.50.150">
    <property type="entry name" value="Vaccinia Virus protein VP39"/>
    <property type="match status" value="1"/>
</dbReference>
<dbReference type="InterPro" id="IPR029063">
    <property type="entry name" value="SAM-dependent_MTases_sf"/>
</dbReference>
<evidence type="ECO:0000313" key="3">
    <source>
        <dbReference type="EMBL" id="RSD27347.1"/>
    </source>
</evidence>
<dbReference type="OrthoDB" id="323463at2"/>
<dbReference type="Pfam" id="PF08241">
    <property type="entry name" value="Methyltransf_11"/>
    <property type="match status" value="1"/>
</dbReference>
<dbReference type="SUPFAM" id="SSF53335">
    <property type="entry name" value="S-adenosyl-L-methionine-dependent methyltransferases"/>
    <property type="match status" value="1"/>
</dbReference>
<dbReference type="Proteomes" id="UP000279911">
    <property type="component" value="Unassembled WGS sequence"/>
</dbReference>
<keyword evidence="1 3" id="KW-0808">Transferase</keyword>
<accession>A0A3R9KVT9</accession>
<name>A0A3R9KVT9_9BACI</name>
<feature type="domain" description="Methyltransferase type 11" evidence="2">
    <location>
        <begin position="48"/>
        <end position="139"/>
    </location>
</feature>